<name>A0A9P4I4M6_9PEZI</name>
<dbReference type="EMBL" id="ML978137">
    <property type="protein sequence ID" value="KAF2093734.1"/>
    <property type="molecule type" value="Genomic_DNA"/>
</dbReference>
<dbReference type="Proteomes" id="UP000799772">
    <property type="component" value="Unassembled WGS sequence"/>
</dbReference>
<feature type="chain" id="PRO_5040296603" evidence="2">
    <location>
        <begin position="26"/>
        <end position="255"/>
    </location>
</feature>
<evidence type="ECO:0000313" key="3">
    <source>
        <dbReference type="EMBL" id="KAF2093734.1"/>
    </source>
</evidence>
<feature type="compositionally biased region" description="Low complexity" evidence="1">
    <location>
        <begin position="171"/>
        <end position="226"/>
    </location>
</feature>
<evidence type="ECO:0000256" key="1">
    <source>
        <dbReference type="SAM" id="MobiDB-lite"/>
    </source>
</evidence>
<feature type="compositionally biased region" description="Polar residues" evidence="1">
    <location>
        <begin position="161"/>
        <end position="170"/>
    </location>
</feature>
<keyword evidence="4" id="KW-1185">Reference proteome</keyword>
<evidence type="ECO:0000313" key="4">
    <source>
        <dbReference type="Proteomes" id="UP000799772"/>
    </source>
</evidence>
<organism evidence="3 4">
    <name type="scientific">Rhizodiscina lignyota</name>
    <dbReference type="NCBI Taxonomy" id="1504668"/>
    <lineage>
        <taxon>Eukaryota</taxon>
        <taxon>Fungi</taxon>
        <taxon>Dikarya</taxon>
        <taxon>Ascomycota</taxon>
        <taxon>Pezizomycotina</taxon>
        <taxon>Dothideomycetes</taxon>
        <taxon>Pleosporomycetidae</taxon>
        <taxon>Aulographales</taxon>
        <taxon>Rhizodiscinaceae</taxon>
        <taxon>Rhizodiscina</taxon>
    </lineage>
</organism>
<keyword evidence="2" id="KW-0732">Signal</keyword>
<proteinExistence type="predicted"/>
<comment type="caution">
    <text evidence="3">The sequence shown here is derived from an EMBL/GenBank/DDBJ whole genome shotgun (WGS) entry which is preliminary data.</text>
</comment>
<protein>
    <submittedName>
        <fullName evidence="3">Uncharacterized protein</fullName>
    </submittedName>
</protein>
<feature type="region of interest" description="Disordered" evidence="1">
    <location>
        <begin position="153"/>
        <end position="226"/>
    </location>
</feature>
<evidence type="ECO:0000256" key="2">
    <source>
        <dbReference type="SAM" id="SignalP"/>
    </source>
</evidence>
<accession>A0A9P4I4M6</accession>
<dbReference type="OrthoDB" id="10312864at2759"/>
<feature type="signal peptide" evidence="2">
    <location>
        <begin position="1"/>
        <end position="25"/>
    </location>
</feature>
<reference evidence="3" key="1">
    <citation type="journal article" date="2020" name="Stud. Mycol.">
        <title>101 Dothideomycetes genomes: a test case for predicting lifestyles and emergence of pathogens.</title>
        <authorList>
            <person name="Haridas S."/>
            <person name="Albert R."/>
            <person name="Binder M."/>
            <person name="Bloem J."/>
            <person name="Labutti K."/>
            <person name="Salamov A."/>
            <person name="Andreopoulos B."/>
            <person name="Baker S."/>
            <person name="Barry K."/>
            <person name="Bills G."/>
            <person name="Bluhm B."/>
            <person name="Cannon C."/>
            <person name="Castanera R."/>
            <person name="Culley D."/>
            <person name="Daum C."/>
            <person name="Ezra D."/>
            <person name="Gonzalez J."/>
            <person name="Henrissat B."/>
            <person name="Kuo A."/>
            <person name="Liang C."/>
            <person name="Lipzen A."/>
            <person name="Lutzoni F."/>
            <person name="Magnuson J."/>
            <person name="Mondo S."/>
            <person name="Nolan M."/>
            <person name="Ohm R."/>
            <person name="Pangilinan J."/>
            <person name="Park H.-J."/>
            <person name="Ramirez L."/>
            <person name="Alfaro M."/>
            <person name="Sun H."/>
            <person name="Tritt A."/>
            <person name="Yoshinaga Y."/>
            <person name="Zwiers L.-H."/>
            <person name="Turgeon B."/>
            <person name="Goodwin S."/>
            <person name="Spatafora J."/>
            <person name="Crous P."/>
            <person name="Grigoriev I."/>
        </authorList>
    </citation>
    <scope>NUCLEOTIDE SEQUENCE</scope>
    <source>
        <strain evidence="3">CBS 133067</strain>
    </source>
</reference>
<sequence>MTISRQDPNGMLVVVLCLLACRSLAFELPIAGSASDLVRRQNIAQGWALVEQPCPQGTGDCGRASCCPLDSYCDLTDFSDSNVCCPTDQPCGYNVTQDSRCADVSWSMFTTTEQPICCMPGHIGVQPTGGASYGTCTTSGAALPAGALATLAQSGGAAPPASTQKTNSGLSATSAAAATTETSTEVASTTETPAETASTTETPAGTASTAATTVTTTASGSTSTETGMANALTSQPLVWSLCLLFASNNLVSWVM</sequence>
<gene>
    <name evidence="3" type="ORF">NA57DRAFT_61437</name>
</gene>
<dbReference type="AlphaFoldDB" id="A0A9P4I4M6"/>